<evidence type="ECO:0000256" key="1">
    <source>
        <dbReference type="ARBA" id="ARBA00003452"/>
    </source>
</evidence>
<dbReference type="CDD" id="cd06127">
    <property type="entry name" value="DEDDh"/>
    <property type="match status" value="1"/>
</dbReference>
<dbReference type="NCBIfam" id="NF001688">
    <property type="entry name" value="PRK00448.1"/>
    <property type="match status" value="1"/>
</dbReference>
<comment type="catalytic activity">
    <reaction evidence="10 11">
        <text>DNA(n) + a 2'-deoxyribonucleoside 5'-triphosphate = DNA(n+1) + diphosphate</text>
        <dbReference type="Rhea" id="RHEA:22508"/>
        <dbReference type="Rhea" id="RHEA-COMP:17339"/>
        <dbReference type="Rhea" id="RHEA-COMP:17340"/>
        <dbReference type="ChEBI" id="CHEBI:33019"/>
        <dbReference type="ChEBI" id="CHEBI:61560"/>
        <dbReference type="ChEBI" id="CHEBI:173112"/>
        <dbReference type="EC" id="2.7.7.7"/>
    </reaction>
</comment>
<dbReference type="CDD" id="cd04484">
    <property type="entry name" value="polC_OBF"/>
    <property type="match status" value="1"/>
</dbReference>
<dbReference type="InterPro" id="IPR012340">
    <property type="entry name" value="NA-bd_OB-fold"/>
</dbReference>
<dbReference type="InterPro" id="IPR004013">
    <property type="entry name" value="PHP_dom"/>
</dbReference>
<dbReference type="InterPro" id="IPR013520">
    <property type="entry name" value="Ribonucl_H"/>
</dbReference>
<dbReference type="RefSeq" id="WP_379788127.1">
    <property type="nucleotide sequence ID" value="NZ_JBHSHL010000021.1"/>
</dbReference>
<dbReference type="SMART" id="SM00479">
    <property type="entry name" value="EXOIII"/>
    <property type="match status" value="1"/>
</dbReference>
<dbReference type="InterPro" id="IPR006308">
    <property type="entry name" value="Pol_III_a_PolC-type_gram_pos"/>
</dbReference>
<dbReference type="PANTHER" id="PTHR32294:SF5">
    <property type="entry name" value="DNA POLYMERASE III POLC-TYPE"/>
    <property type="match status" value="1"/>
</dbReference>
<comment type="subcellular location">
    <subcellularLocation>
        <location evidence="11">Cytoplasm</location>
    </subcellularLocation>
</comment>
<dbReference type="Gene3D" id="2.40.50.140">
    <property type="entry name" value="Nucleic acid-binding proteins"/>
    <property type="match status" value="1"/>
</dbReference>
<evidence type="ECO:0000256" key="6">
    <source>
        <dbReference type="ARBA" id="ARBA00022722"/>
    </source>
</evidence>
<dbReference type="Pfam" id="PF02811">
    <property type="entry name" value="PHP"/>
    <property type="match status" value="2"/>
</dbReference>
<evidence type="ECO:0000256" key="11">
    <source>
        <dbReference type="HAMAP-Rule" id="MF_00356"/>
    </source>
</evidence>
<dbReference type="InterPro" id="IPR044923">
    <property type="entry name" value="PolC_middle_finger_sf"/>
</dbReference>
<dbReference type="Proteomes" id="UP001595916">
    <property type="component" value="Unassembled WGS sequence"/>
</dbReference>
<comment type="similarity">
    <text evidence="11">Belongs to the DNA polymerase type-C family. PolC subfamily.</text>
</comment>
<evidence type="ECO:0000256" key="8">
    <source>
        <dbReference type="ARBA" id="ARBA00022839"/>
    </source>
</evidence>
<evidence type="ECO:0000256" key="4">
    <source>
        <dbReference type="ARBA" id="ARBA00022695"/>
    </source>
</evidence>
<keyword evidence="5 11" id="KW-0235">DNA replication</keyword>
<dbReference type="Gene3D" id="3.20.20.140">
    <property type="entry name" value="Metal-dependent hydrolases"/>
    <property type="match status" value="2"/>
</dbReference>
<dbReference type="InterPro" id="IPR029460">
    <property type="entry name" value="DNAPol_HHH"/>
</dbReference>
<keyword evidence="9 11" id="KW-0239">DNA-directed DNA polymerase</keyword>
<dbReference type="InterPro" id="IPR012337">
    <property type="entry name" value="RNaseH-like_sf"/>
</dbReference>
<dbReference type="Pfam" id="PF17657">
    <property type="entry name" value="DNA_pol3_finger"/>
    <property type="match status" value="1"/>
</dbReference>
<keyword evidence="4 11" id="KW-0548">Nucleotidyltransferase</keyword>
<evidence type="ECO:0000256" key="10">
    <source>
        <dbReference type="ARBA" id="ARBA00049244"/>
    </source>
</evidence>
<dbReference type="InterPro" id="IPR006054">
    <property type="entry name" value="DnaQ"/>
</dbReference>
<dbReference type="EC" id="2.7.7.7" evidence="11"/>
<keyword evidence="8 11" id="KW-0269">Exonuclease</keyword>
<proteinExistence type="inferred from homology"/>
<feature type="domain" description="Exonuclease" evidence="12">
    <location>
        <begin position="393"/>
        <end position="558"/>
    </location>
</feature>
<dbReference type="InterPro" id="IPR036397">
    <property type="entry name" value="RNaseH_sf"/>
</dbReference>
<evidence type="ECO:0000259" key="12">
    <source>
        <dbReference type="SMART" id="SM00479"/>
    </source>
</evidence>
<evidence type="ECO:0000256" key="3">
    <source>
        <dbReference type="ARBA" id="ARBA00022679"/>
    </source>
</evidence>
<evidence type="ECO:0000313" key="15">
    <source>
        <dbReference type="Proteomes" id="UP001595916"/>
    </source>
</evidence>
<feature type="domain" description="Polymerase/histidinol phosphatase N-terminal" evidence="13">
    <location>
        <begin position="309"/>
        <end position="376"/>
    </location>
</feature>
<dbReference type="Pfam" id="PF00929">
    <property type="entry name" value="RNase_T"/>
    <property type="match status" value="1"/>
</dbReference>
<protein>
    <recommendedName>
        <fullName evidence="11">DNA polymerase III PolC-type</fullName>
        <shortName evidence="11">PolIII</shortName>
        <ecNumber evidence="11">2.7.7.7</ecNumber>
    </recommendedName>
</protein>
<keyword evidence="15" id="KW-1185">Reference proteome</keyword>
<dbReference type="Gene3D" id="3.30.1900.20">
    <property type="match status" value="2"/>
</dbReference>
<accession>A0ABV9QK84</accession>
<dbReference type="GO" id="GO:0003887">
    <property type="term" value="F:DNA-directed DNA polymerase activity"/>
    <property type="evidence" value="ECO:0007669"/>
    <property type="project" value="UniProtKB-EC"/>
</dbReference>
<dbReference type="NCBIfam" id="TIGR01405">
    <property type="entry name" value="polC_Gram_pos"/>
    <property type="match status" value="1"/>
</dbReference>
<dbReference type="SUPFAM" id="SSF160975">
    <property type="entry name" value="AF1531-like"/>
    <property type="match status" value="1"/>
</dbReference>
<evidence type="ECO:0000256" key="2">
    <source>
        <dbReference type="ARBA" id="ARBA00022490"/>
    </source>
</evidence>
<reference evidence="15" key="1">
    <citation type="journal article" date="2019" name="Int. J. Syst. Evol. Microbiol.">
        <title>The Global Catalogue of Microorganisms (GCM) 10K type strain sequencing project: providing services to taxonomists for standard genome sequencing and annotation.</title>
        <authorList>
            <consortium name="The Broad Institute Genomics Platform"/>
            <consortium name="The Broad Institute Genome Sequencing Center for Infectious Disease"/>
            <person name="Wu L."/>
            <person name="Ma J."/>
        </authorList>
    </citation>
    <scope>NUCLEOTIDE SEQUENCE [LARGE SCALE GENOMIC DNA]</scope>
    <source>
        <strain evidence="15">CCUG 46385</strain>
    </source>
</reference>
<sequence>MAIKIGFDEEYLKPIKMEYIRQSSQLVLFMKAGRLFSDSEVKEIEDSFQAEGRNLTLHLRLEYEEDLLTEDFWTNYAQEIWNFLLSLCPGLKGLKGGEGFVYRQEDETYFCEIANPLIHKSIEKMGVPLLLRDRVKSQTGREKNFVFHLAEEMEDMSFFEKQREENLDSLIKSMDVPTGEKDKKPSVKKEQSKGDIILGRKIAGESLSIEYIKGEGDIFVTQGRVFSLDKRITKSNKYIYTFNIKDKTSALSCKAFVSNEDFALKKGDYIKLRGRMEYDTYAKEDICLVNDISLAKEELRMDEEEIKRIELHAHTTMTSMEGIVNVKDLIKKAAQWGHKAIGITDDGVVQAFPDAMDEAKKSGVKVLYGLEAHLVDDMAQVLKEVNEEDMDQEFVVFDIETTGFSSTEDSIIEIGAVKIKEKQIVDHFSELINPNRDIPPVITELTGITNTMVYDKDPIEIVLPKFMEFSKGCVFVAHNSDFDTSFIREKCKNQGLDYDHIAVDTVELSRALLTDLKRHKLDVVAKKLGISLENHHRAVDDAEATAQIFLKFVSMLEDRGVERLSQVNEKITKTNIQAIRDTSITMFAKDLTGLKNLYRLVSFSHIKHFYRVPRILKSELLKYRQGLLLGTGGESGEVFSAVRDEFQRGTSTQIVEKLLQFYDFAEIMPTSTYRSFFSARYDLPTQLLEKINKRIWEAASEAGLPTVAVGNVHYLDEEDGIYRHILRHGQKKKDEHIDKALYYRTTREMLDEFSYLGEEVAKQVVIDNTHLVADMIEDLLPVPDGTFPPEIEGAKEDLRNMCYEKAKRIYGENLPELVEKRLERELNSIIGNGYAVMYIIAQKLVTKSLRDGYLVGSRGSVGSSFAATMSDITEVNPLPPHYICPNEECKYSEFLLDGSIGSGADMPDKSCPKCGHKLTKEGFDIPFEVFLGFEGDKEPDIDLNFAGEYQPNAHRYVEELFGEGYVFRAGTIGTIAEKTAFGYVAKYLEENGIRAGSAQLQKLQLGCTGIKRTSGQHPGGVMVCPKNKDIYDFTPIQYPANDSKSGVITTHFDYHSISGRILKLDILGHDGPSIIRHLEDMTGLVATELPLDDQRTMSIFTSTEALGCDLSKIDCETGSLGIPEFGTRFVRQMLMDTQPHTLAELVRISGLSHGTDVWVNNAQDLVRGNVATLKEVISTRDDIMNYLIQKGLPSKMSFKIMESVRKGKGITDEWEEAMFENNVPSWYINSCKKIKYMFPKAHAAAYVMMSFRIAYFKVYQKEAFYAATFTTKVADFDIELISGGEEAVLKKFLELKKEENTLTTKEKDMMTVLELAYEMYRRGVKLKKVDIYHSHAQKFHLEDGMILPPLMSIQGLGMTVAEKIQEEAKKAEFISLEDFRKRTKASKTVVETLLNHGCLAGLPETNQLCMF</sequence>
<dbReference type="NCBIfam" id="TIGR00573">
    <property type="entry name" value="dnaq"/>
    <property type="match status" value="1"/>
</dbReference>
<dbReference type="Gene3D" id="1.10.150.700">
    <property type="entry name" value="PolC, middle finger domain"/>
    <property type="match status" value="2"/>
</dbReference>
<dbReference type="Pfam" id="PF14579">
    <property type="entry name" value="HHH_6"/>
    <property type="match status" value="1"/>
</dbReference>
<keyword evidence="7 11" id="KW-0378">Hydrolase</keyword>
<evidence type="ECO:0000259" key="13">
    <source>
        <dbReference type="SMART" id="SM00481"/>
    </source>
</evidence>
<dbReference type="InterPro" id="IPR004805">
    <property type="entry name" value="DnaE2/DnaE/PolC"/>
</dbReference>
<dbReference type="Gene3D" id="3.30.420.10">
    <property type="entry name" value="Ribonuclease H-like superfamily/Ribonuclease H"/>
    <property type="match status" value="1"/>
</dbReference>
<organism evidence="14 15">
    <name type="scientific">Filifactor villosus</name>
    <dbReference type="NCBI Taxonomy" id="29374"/>
    <lineage>
        <taxon>Bacteria</taxon>
        <taxon>Bacillati</taxon>
        <taxon>Bacillota</taxon>
        <taxon>Clostridia</taxon>
        <taxon>Peptostreptococcales</taxon>
        <taxon>Filifactoraceae</taxon>
        <taxon>Filifactor</taxon>
    </lineage>
</organism>
<dbReference type="PANTHER" id="PTHR32294">
    <property type="entry name" value="DNA POLYMERASE III SUBUNIT ALPHA"/>
    <property type="match status" value="1"/>
</dbReference>
<dbReference type="Pfam" id="PF07733">
    <property type="entry name" value="DNA_pol3_alpha"/>
    <property type="match status" value="2"/>
</dbReference>
<comment type="function">
    <text evidence="1 11">Required for replicative DNA synthesis. This DNA polymerase also exhibits 3' to 5' exonuclease activity.</text>
</comment>
<keyword evidence="3 11" id="KW-0808">Transferase</keyword>
<dbReference type="CDD" id="cd07435">
    <property type="entry name" value="PHP_PolIIIA_POLC"/>
    <property type="match status" value="1"/>
</dbReference>
<dbReference type="EMBL" id="JBHSHL010000021">
    <property type="protein sequence ID" value="MFC4804613.1"/>
    <property type="molecule type" value="Genomic_DNA"/>
</dbReference>
<dbReference type="InterPro" id="IPR011708">
    <property type="entry name" value="DNA_pol3_alpha_NTPase_dom"/>
</dbReference>
<dbReference type="SUPFAM" id="SSF53098">
    <property type="entry name" value="Ribonuclease H-like"/>
    <property type="match status" value="1"/>
</dbReference>
<keyword evidence="2 11" id="KW-0963">Cytoplasm</keyword>
<keyword evidence="6 11" id="KW-0540">Nuclease</keyword>
<dbReference type="HAMAP" id="MF_00356">
    <property type="entry name" value="DNApol_PolC"/>
    <property type="match status" value="1"/>
</dbReference>
<evidence type="ECO:0000256" key="7">
    <source>
        <dbReference type="ARBA" id="ARBA00022801"/>
    </source>
</evidence>
<dbReference type="InterPro" id="IPR003141">
    <property type="entry name" value="Pol/His_phosphatase_N"/>
</dbReference>
<dbReference type="InterPro" id="IPR040982">
    <property type="entry name" value="DNA_pol3_finger"/>
</dbReference>
<evidence type="ECO:0000256" key="5">
    <source>
        <dbReference type="ARBA" id="ARBA00022705"/>
    </source>
</evidence>
<dbReference type="Gene3D" id="1.10.150.870">
    <property type="match status" value="1"/>
</dbReference>
<comment type="caution">
    <text evidence="14">The sequence shown here is derived from an EMBL/GenBank/DDBJ whole genome shotgun (WGS) entry which is preliminary data.</text>
</comment>
<evidence type="ECO:0000313" key="14">
    <source>
        <dbReference type="EMBL" id="MFC4804613.1"/>
    </source>
</evidence>
<dbReference type="SMART" id="SM00481">
    <property type="entry name" value="POLIIIAc"/>
    <property type="match status" value="1"/>
</dbReference>
<evidence type="ECO:0000256" key="9">
    <source>
        <dbReference type="ARBA" id="ARBA00022932"/>
    </source>
</evidence>
<gene>
    <name evidence="11" type="primary">polC</name>
    <name evidence="14" type="ORF">ACFO4R_05900</name>
</gene>
<name>A0ABV9QK84_9FIRM</name>